<organism evidence="1 2">
    <name type="scientific">Turicibacter sanguinis</name>
    <dbReference type="NCBI Taxonomy" id="154288"/>
    <lineage>
        <taxon>Bacteria</taxon>
        <taxon>Bacillati</taxon>
        <taxon>Bacillota</taxon>
        <taxon>Erysipelotrichia</taxon>
        <taxon>Erysipelotrichales</taxon>
        <taxon>Turicibacteraceae</taxon>
        <taxon>Turicibacter</taxon>
    </lineage>
</organism>
<comment type="caution">
    <text evidence="1">The sequence shown here is derived from an EMBL/GenBank/DDBJ whole genome shotgun (WGS) entry which is preliminary data.</text>
</comment>
<sequence length="99" mass="11951">MGKIHLRLSYKNILILKHSLEQRIEIHETIWGTLRQYVTPESPHYEMYLKEEKENEEHKRCLEALIKEMATGGYRYVAGQESDIFGDKYLEKYKEQFKK</sequence>
<evidence type="ECO:0000313" key="1">
    <source>
        <dbReference type="EMBL" id="MTK22780.1"/>
    </source>
</evidence>
<evidence type="ECO:0000313" key="2">
    <source>
        <dbReference type="Proteomes" id="UP000487649"/>
    </source>
</evidence>
<accession>A0A9X4XJ71</accession>
<reference evidence="1 2" key="1">
    <citation type="journal article" date="2019" name="Nat. Med.">
        <title>A library of human gut bacterial isolates paired with longitudinal multiomics data enables mechanistic microbiome research.</title>
        <authorList>
            <person name="Poyet M."/>
            <person name="Groussin M."/>
            <person name="Gibbons S.M."/>
            <person name="Avila-Pacheco J."/>
            <person name="Jiang X."/>
            <person name="Kearney S.M."/>
            <person name="Perrotta A.R."/>
            <person name="Berdy B."/>
            <person name="Zhao S."/>
            <person name="Lieberman T.D."/>
            <person name="Swanson P.K."/>
            <person name="Smith M."/>
            <person name="Roesemann S."/>
            <person name="Alexander J.E."/>
            <person name="Rich S.A."/>
            <person name="Livny J."/>
            <person name="Vlamakis H."/>
            <person name="Clish C."/>
            <person name="Bullock K."/>
            <person name="Deik A."/>
            <person name="Scott J."/>
            <person name="Pierce K.A."/>
            <person name="Xavier R.J."/>
            <person name="Alm E.J."/>
        </authorList>
    </citation>
    <scope>NUCLEOTIDE SEQUENCE [LARGE SCALE GENOMIC DNA]</scope>
    <source>
        <strain evidence="1 2">BIOML-A198</strain>
    </source>
</reference>
<dbReference type="EMBL" id="WMQE01000058">
    <property type="protein sequence ID" value="MTK22780.1"/>
    <property type="molecule type" value="Genomic_DNA"/>
</dbReference>
<dbReference type="AlphaFoldDB" id="A0A9X4XJ71"/>
<name>A0A9X4XJ71_9FIRM</name>
<proteinExistence type="predicted"/>
<dbReference type="Proteomes" id="UP000487649">
    <property type="component" value="Unassembled WGS sequence"/>
</dbReference>
<gene>
    <name evidence="1" type="ORF">GMA92_15395</name>
</gene>
<protein>
    <submittedName>
        <fullName evidence="1">Uncharacterized protein</fullName>
    </submittedName>
</protein>